<evidence type="ECO:0000313" key="14">
    <source>
        <dbReference type="Ensembl" id="ENSCINP00000018455.3"/>
    </source>
</evidence>
<dbReference type="GO" id="GO:0043235">
    <property type="term" value="C:receptor complex"/>
    <property type="evidence" value="ECO:0000318"/>
    <property type="project" value="GO_Central"/>
</dbReference>
<evidence type="ECO:0000256" key="4">
    <source>
        <dbReference type="ARBA" id="ARBA00022741"/>
    </source>
</evidence>
<evidence type="ECO:0000256" key="5">
    <source>
        <dbReference type="ARBA" id="ARBA00022840"/>
    </source>
</evidence>
<dbReference type="FunFam" id="1.10.510.10:FF:000907">
    <property type="entry name" value="tyrosine-protein kinase RYK"/>
    <property type="match status" value="1"/>
</dbReference>
<dbReference type="Ensembl" id="ENSCINT00000018455.3">
    <property type="protein sequence ID" value="ENSCINP00000018455.3"/>
    <property type="gene ID" value="ENSCING00000009096.3"/>
</dbReference>
<reference evidence="14" key="4">
    <citation type="submission" date="2025-09" db="UniProtKB">
        <authorList>
            <consortium name="Ensembl"/>
        </authorList>
    </citation>
    <scope>IDENTIFICATION</scope>
</reference>
<evidence type="ECO:0000256" key="7">
    <source>
        <dbReference type="ARBA" id="ARBA00023136"/>
    </source>
</evidence>
<feature type="signal peptide" evidence="11">
    <location>
        <begin position="1"/>
        <end position="19"/>
    </location>
</feature>
<dbReference type="Gene3D" id="2.60.40.2170">
    <property type="entry name" value="Wnt, WIF domain"/>
    <property type="match status" value="1"/>
</dbReference>
<evidence type="ECO:0000256" key="6">
    <source>
        <dbReference type="ARBA" id="ARBA00022989"/>
    </source>
</evidence>
<dbReference type="InterPro" id="IPR003306">
    <property type="entry name" value="WIF"/>
</dbReference>
<dbReference type="InterPro" id="IPR001245">
    <property type="entry name" value="Ser-Thr/Tyr_kinase_cat_dom"/>
</dbReference>
<keyword evidence="2 10" id="KW-0812">Transmembrane</keyword>
<evidence type="ECO:0000313" key="15">
    <source>
        <dbReference type="Proteomes" id="UP000008144"/>
    </source>
</evidence>
<name>F6QDT9_CIOIN</name>
<dbReference type="RefSeq" id="XP_002129769.1">
    <property type="nucleotide sequence ID" value="XM_002129733.4"/>
</dbReference>
<dbReference type="PROSITE" id="PS50011">
    <property type="entry name" value="PROTEIN_KINASE_DOM"/>
    <property type="match status" value="1"/>
</dbReference>
<dbReference type="OrthoDB" id="4062651at2759"/>
<evidence type="ECO:0000256" key="3">
    <source>
        <dbReference type="ARBA" id="ARBA00022729"/>
    </source>
</evidence>
<dbReference type="GeneID" id="100177957"/>
<dbReference type="PROSITE" id="PS00109">
    <property type="entry name" value="PROTEIN_KINASE_TYR"/>
    <property type="match status" value="1"/>
</dbReference>
<dbReference type="PRINTS" id="PR00109">
    <property type="entry name" value="TYRKINASE"/>
</dbReference>
<dbReference type="PANTHER" id="PTHR24416">
    <property type="entry name" value="TYROSINE-PROTEIN KINASE RECEPTOR"/>
    <property type="match status" value="1"/>
</dbReference>
<keyword evidence="6 10" id="KW-1133">Transmembrane helix</keyword>
<dbReference type="PROSITE" id="PS50814">
    <property type="entry name" value="WIF"/>
    <property type="match status" value="1"/>
</dbReference>
<feature type="transmembrane region" description="Helical" evidence="10">
    <location>
        <begin position="208"/>
        <end position="230"/>
    </location>
</feature>
<dbReference type="OMA" id="YCWAMSA"/>
<evidence type="ECO:0000259" key="12">
    <source>
        <dbReference type="PROSITE" id="PS50011"/>
    </source>
</evidence>
<dbReference type="GO" id="GO:0007169">
    <property type="term" value="P:cell surface receptor protein tyrosine kinase signaling pathway"/>
    <property type="evidence" value="ECO:0000318"/>
    <property type="project" value="GO_Central"/>
</dbReference>
<dbReference type="KEGG" id="cin:100177957"/>
<dbReference type="Proteomes" id="UP000008144">
    <property type="component" value="Chromosome 1"/>
</dbReference>
<keyword evidence="4" id="KW-0547">Nucleotide-binding</keyword>
<evidence type="ECO:0000256" key="10">
    <source>
        <dbReference type="SAM" id="Phobius"/>
    </source>
</evidence>
<dbReference type="SUPFAM" id="SSF56112">
    <property type="entry name" value="Protein kinase-like (PK-like)"/>
    <property type="match status" value="1"/>
</dbReference>
<dbReference type="GO" id="GO:0005886">
    <property type="term" value="C:plasma membrane"/>
    <property type="evidence" value="ECO:0000318"/>
    <property type="project" value="GO_Central"/>
</dbReference>
<accession>A0A1W2WLN9</accession>
<dbReference type="GO" id="GO:0005524">
    <property type="term" value="F:ATP binding"/>
    <property type="evidence" value="ECO:0007669"/>
    <property type="project" value="UniProtKB-KW"/>
</dbReference>
<dbReference type="GO" id="GO:0051897">
    <property type="term" value="P:positive regulation of phosphatidylinositol 3-kinase/protein kinase B signal transduction"/>
    <property type="evidence" value="ECO:0000318"/>
    <property type="project" value="GO_Central"/>
</dbReference>
<dbReference type="FunCoup" id="F6QDT9">
    <property type="interactions" value="29"/>
</dbReference>
<dbReference type="InterPro" id="IPR011009">
    <property type="entry name" value="Kinase-like_dom_sf"/>
</dbReference>
<reference evidence="14" key="2">
    <citation type="journal article" date="2008" name="Genome Biol.">
        <title>Improved genome assembly and evidence-based global gene model set for the chordate Ciona intestinalis: new insight into intron and operon populations.</title>
        <authorList>
            <person name="Satou Y."/>
            <person name="Mineta K."/>
            <person name="Ogasawara M."/>
            <person name="Sasakura Y."/>
            <person name="Shoguchi E."/>
            <person name="Ueno K."/>
            <person name="Yamada L."/>
            <person name="Matsumoto J."/>
            <person name="Wasserscheid J."/>
            <person name="Dewar K."/>
            <person name="Wiley G.B."/>
            <person name="Macmil S.L."/>
            <person name="Roe B.A."/>
            <person name="Zeller R.W."/>
            <person name="Hastings K.E."/>
            <person name="Lemaire P."/>
            <person name="Lindquist E."/>
            <person name="Endo T."/>
            <person name="Hotta K."/>
            <person name="Inaba K."/>
        </authorList>
    </citation>
    <scope>NUCLEOTIDE SEQUENCE [LARGE SCALE GENOMIC DNA]</scope>
    <source>
        <strain evidence="14">wild type</strain>
    </source>
</reference>
<dbReference type="GO" id="GO:0004672">
    <property type="term" value="F:protein kinase activity"/>
    <property type="evidence" value="ECO:0007669"/>
    <property type="project" value="InterPro"/>
</dbReference>
<keyword evidence="5" id="KW-0067">ATP-binding</keyword>
<dbReference type="InterPro" id="IPR038677">
    <property type="entry name" value="WIF_sf"/>
</dbReference>
<dbReference type="GO" id="GO:0007409">
    <property type="term" value="P:axonogenesis"/>
    <property type="evidence" value="ECO:0000318"/>
    <property type="project" value="GO_Central"/>
</dbReference>
<evidence type="ECO:0000256" key="9">
    <source>
        <dbReference type="ARBA" id="ARBA00023180"/>
    </source>
</evidence>
<keyword evidence="8" id="KW-0675">Receptor</keyword>
<dbReference type="STRING" id="7719.ENSCINP00000018455"/>
<sequence>MRVCAYILAVVLLPCMSKCSIDLYLAEDQVEKLFGIADAEMYYIRNGIINENAVNFVAHVQPEHTDLTYLWKVTNKAITVAYDLDILDVQKSPAQLNTGSVEMNKHSILYPPKLESKSGTIRYSEDLQPQTLKVSLVCTGEREGNVTVTMKLKLVMDSGTDLVVNIKRLKKCLKTHSFVEDKPVLTDQPSEPNDQDLNLGGTQQSTSAFYISVSVVSSFIVLIVVGVTLWHVRMSKRYQRSGVDNCIPMQPGAQHLNQFLRPDLPNNALKPPSHSSLMQIITPLINDLGTDINEIQSKLSAIAIPRENVDIGELTLKGTFARIYKGTLDDGTPVLIKTVSDMATEEQKRLLLFESSLLRGMHHRNLLSMKHVVLQDDSTPPMVLFHFMEGGNLKHYLQGLKLKESPGLVSGIFGSGSTKYEQVSTQDLVEMAIQIACGMTYLSKRGLVHKDLAARNCVIDRDLKVKISDNALSRDAFPADYCCLGDNENRPVRWLGLESLVHKVYSSASDVWSFGVLLWELQSLAATPYADIDDFEMASYLKDGFRLSQPINCPDHLYSIIASCWHYSPDQRPSFTKLLQMLTEFYAELEVYV</sequence>
<evidence type="ECO:0000259" key="13">
    <source>
        <dbReference type="PROSITE" id="PS50814"/>
    </source>
</evidence>
<feature type="domain" description="Protein kinase" evidence="12">
    <location>
        <begin position="309"/>
        <end position="586"/>
    </location>
</feature>
<dbReference type="GeneTree" id="ENSGT00940000155119"/>
<dbReference type="GO" id="GO:0010976">
    <property type="term" value="P:positive regulation of neuron projection development"/>
    <property type="evidence" value="ECO:0000318"/>
    <property type="project" value="GO_Central"/>
</dbReference>
<keyword evidence="7 10" id="KW-0472">Membrane</keyword>
<protein>
    <submittedName>
        <fullName evidence="14">Tyrosine-protein kinase RYK</fullName>
    </submittedName>
</protein>
<dbReference type="EMBL" id="EAAA01000092">
    <property type="status" value="NOT_ANNOTATED_CDS"/>
    <property type="molecule type" value="Genomic_DNA"/>
</dbReference>
<dbReference type="Pfam" id="PF02019">
    <property type="entry name" value="WIF"/>
    <property type="match status" value="1"/>
</dbReference>
<keyword evidence="3 11" id="KW-0732">Signal</keyword>
<dbReference type="Pfam" id="PF07714">
    <property type="entry name" value="PK_Tyr_Ser-Thr"/>
    <property type="match status" value="1"/>
</dbReference>
<dbReference type="PANTHER" id="PTHR24416:SF349">
    <property type="entry name" value="TYROSINE-PROTEIN KINASE RYK"/>
    <property type="match status" value="1"/>
</dbReference>
<reference evidence="15" key="1">
    <citation type="journal article" date="2002" name="Science">
        <title>The draft genome of Ciona intestinalis: insights into chordate and vertebrate origins.</title>
        <authorList>
            <person name="Dehal P."/>
            <person name="Satou Y."/>
            <person name="Campbell R.K."/>
            <person name="Chapman J."/>
            <person name="Degnan B."/>
            <person name="De Tomaso A."/>
            <person name="Davidson B."/>
            <person name="Di Gregorio A."/>
            <person name="Gelpke M."/>
            <person name="Goodstein D.M."/>
            <person name="Harafuji N."/>
            <person name="Hastings K.E."/>
            <person name="Ho I."/>
            <person name="Hotta K."/>
            <person name="Huang W."/>
            <person name="Kawashima T."/>
            <person name="Lemaire P."/>
            <person name="Martinez D."/>
            <person name="Meinertzhagen I.A."/>
            <person name="Necula S."/>
            <person name="Nonaka M."/>
            <person name="Putnam N."/>
            <person name="Rash S."/>
            <person name="Saiga H."/>
            <person name="Satake M."/>
            <person name="Terry A."/>
            <person name="Yamada L."/>
            <person name="Wang H.G."/>
            <person name="Awazu S."/>
            <person name="Azumi K."/>
            <person name="Boore J."/>
            <person name="Branno M."/>
            <person name="Chin-Bow S."/>
            <person name="DeSantis R."/>
            <person name="Doyle S."/>
            <person name="Francino P."/>
            <person name="Keys D.N."/>
            <person name="Haga S."/>
            <person name="Hayashi H."/>
            <person name="Hino K."/>
            <person name="Imai K.S."/>
            <person name="Inaba K."/>
            <person name="Kano S."/>
            <person name="Kobayashi K."/>
            <person name="Kobayashi M."/>
            <person name="Lee B.I."/>
            <person name="Makabe K.W."/>
            <person name="Manohar C."/>
            <person name="Matassi G."/>
            <person name="Medina M."/>
            <person name="Mochizuki Y."/>
            <person name="Mount S."/>
            <person name="Morishita T."/>
            <person name="Miura S."/>
            <person name="Nakayama A."/>
            <person name="Nishizaka S."/>
            <person name="Nomoto H."/>
            <person name="Ohta F."/>
            <person name="Oishi K."/>
            <person name="Rigoutsos I."/>
            <person name="Sano M."/>
            <person name="Sasaki A."/>
            <person name="Sasakura Y."/>
            <person name="Shoguchi E."/>
            <person name="Shin-i T."/>
            <person name="Spagnuolo A."/>
            <person name="Stainier D."/>
            <person name="Suzuki M.M."/>
            <person name="Tassy O."/>
            <person name="Takatori N."/>
            <person name="Tokuoka M."/>
            <person name="Yagi K."/>
            <person name="Yoshizaki F."/>
            <person name="Wada S."/>
            <person name="Zhang C."/>
            <person name="Hyatt P.D."/>
            <person name="Larimer F."/>
            <person name="Detter C."/>
            <person name="Doggett N."/>
            <person name="Glavina T."/>
            <person name="Hawkins T."/>
            <person name="Richardson P."/>
            <person name="Lucas S."/>
            <person name="Kohara Y."/>
            <person name="Levine M."/>
            <person name="Satoh N."/>
            <person name="Rokhsar D.S."/>
        </authorList>
    </citation>
    <scope>NUCLEOTIDE SEQUENCE [LARGE SCALE GENOMIC DNA]</scope>
</reference>
<accession>F6QDT9</accession>
<dbReference type="InterPro" id="IPR050122">
    <property type="entry name" value="RTK"/>
</dbReference>
<organism evidence="14 15">
    <name type="scientific">Ciona intestinalis</name>
    <name type="common">Transparent sea squirt</name>
    <name type="synonym">Ascidia intestinalis</name>
    <dbReference type="NCBI Taxonomy" id="7719"/>
    <lineage>
        <taxon>Eukaryota</taxon>
        <taxon>Metazoa</taxon>
        <taxon>Chordata</taxon>
        <taxon>Tunicata</taxon>
        <taxon>Ascidiacea</taxon>
        <taxon>Phlebobranchia</taxon>
        <taxon>Cionidae</taxon>
        <taxon>Ciona</taxon>
    </lineage>
</organism>
<feature type="domain" description="WIF" evidence="13">
    <location>
        <begin position="23"/>
        <end position="172"/>
    </location>
</feature>
<proteinExistence type="predicted"/>
<dbReference type="InParanoid" id="F6QDT9"/>
<dbReference type="InterPro" id="IPR008266">
    <property type="entry name" value="Tyr_kinase_AS"/>
</dbReference>
<dbReference type="HOGENOM" id="CLU_000288_7_36_1"/>
<dbReference type="SMART" id="SM00469">
    <property type="entry name" value="WIF"/>
    <property type="match status" value="1"/>
</dbReference>
<evidence type="ECO:0000256" key="11">
    <source>
        <dbReference type="SAM" id="SignalP"/>
    </source>
</evidence>
<evidence type="ECO:0000256" key="1">
    <source>
        <dbReference type="ARBA" id="ARBA00004167"/>
    </source>
</evidence>
<reference evidence="14" key="3">
    <citation type="submission" date="2025-08" db="UniProtKB">
        <authorList>
            <consortium name="Ensembl"/>
        </authorList>
    </citation>
    <scope>IDENTIFICATION</scope>
</reference>
<dbReference type="InterPro" id="IPR000719">
    <property type="entry name" value="Prot_kinase_dom"/>
</dbReference>
<feature type="chain" id="PRO_5014089903" evidence="11">
    <location>
        <begin position="20"/>
        <end position="593"/>
    </location>
</feature>
<evidence type="ECO:0000256" key="8">
    <source>
        <dbReference type="ARBA" id="ARBA00023170"/>
    </source>
</evidence>
<evidence type="ECO:0000256" key="2">
    <source>
        <dbReference type="ARBA" id="ARBA00022692"/>
    </source>
</evidence>
<keyword evidence="9" id="KW-0325">Glycoprotein</keyword>
<dbReference type="AlphaFoldDB" id="F6QDT9"/>
<dbReference type="Gene3D" id="1.10.510.10">
    <property type="entry name" value="Transferase(Phosphotransferase) domain 1"/>
    <property type="match status" value="1"/>
</dbReference>
<comment type="subcellular location">
    <subcellularLocation>
        <location evidence="1">Membrane</location>
        <topology evidence="1">Single-pass membrane protein</topology>
    </subcellularLocation>
</comment>
<gene>
    <name evidence="14" type="primary">LOC100177957</name>
</gene>
<keyword evidence="15" id="KW-1185">Reference proteome</keyword>